<protein>
    <submittedName>
        <fullName evidence="1">Uncharacterized protein</fullName>
    </submittedName>
</protein>
<dbReference type="AlphaFoldDB" id="A0A5B0M4J4"/>
<proteinExistence type="predicted"/>
<accession>A0A5B0M4J4</accession>
<evidence type="ECO:0000313" key="2">
    <source>
        <dbReference type="Proteomes" id="UP000325313"/>
    </source>
</evidence>
<name>A0A5B0M4J4_PUCGR</name>
<comment type="caution">
    <text evidence="1">The sequence shown here is derived from an EMBL/GenBank/DDBJ whole genome shotgun (WGS) entry which is preliminary data.</text>
</comment>
<dbReference type="EMBL" id="VDEP01000482">
    <property type="protein sequence ID" value="KAA1070920.1"/>
    <property type="molecule type" value="Genomic_DNA"/>
</dbReference>
<dbReference type="Proteomes" id="UP000325313">
    <property type="component" value="Unassembled WGS sequence"/>
</dbReference>
<evidence type="ECO:0000313" key="1">
    <source>
        <dbReference type="EMBL" id="KAA1070920.1"/>
    </source>
</evidence>
<reference evidence="1 2" key="1">
    <citation type="submission" date="2019-05" db="EMBL/GenBank/DDBJ databases">
        <title>Emergence of the Ug99 lineage of the wheat stem rust pathogen through somatic hybridization.</title>
        <authorList>
            <person name="Li F."/>
            <person name="Upadhyaya N.M."/>
            <person name="Sperschneider J."/>
            <person name="Matny O."/>
            <person name="Nguyen-Phuc H."/>
            <person name="Mago R."/>
            <person name="Raley C."/>
            <person name="Miller M.E."/>
            <person name="Silverstein K.A.T."/>
            <person name="Henningsen E."/>
            <person name="Hirsch C.D."/>
            <person name="Visser B."/>
            <person name="Pretorius Z.A."/>
            <person name="Steffenson B.J."/>
            <person name="Schwessinger B."/>
            <person name="Dodds P.N."/>
            <person name="Figueroa M."/>
        </authorList>
    </citation>
    <scope>NUCLEOTIDE SEQUENCE [LARGE SCALE GENOMIC DNA]</scope>
    <source>
        <strain evidence="1 2">Ug99</strain>
    </source>
</reference>
<sequence>MGVLKVGGGNILERWPVNDDEGGVERAWASTVNRYITLKILSDSTQQELSSKTNTRRTWTWGGVNWIGKSFARWHLEYWNDSNAGYQRILLLRYCRCIDQAEAS</sequence>
<gene>
    <name evidence="1" type="ORF">PGTUg99_004148</name>
</gene>
<organism evidence="1 2">
    <name type="scientific">Puccinia graminis f. sp. tritici</name>
    <dbReference type="NCBI Taxonomy" id="56615"/>
    <lineage>
        <taxon>Eukaryota</taxon>
        <taxon>Fungi</taxon>
        <taxon>Dikarya</taxon>
        <taxon>Basidiomycota</taxon>
        <taxon>Pucciniomycotina</taxon>
        <taxon>Pucciniomycetes</taxon>
        <taxon>Pucciniales</taxon>
        <taxon>Pucciniaceae</taxon>
        <taxon>Puccinia</taxon>
    </lineage>
</organism>